<evidence type="ECO:0000259" key="13">
    <source>
        <dbReference type="Pfam" id="PF07715"/>
    </source>
</evidence>
<keyword evidence="6 8" id="KW-0472">Membrane</keyword>
<keyword evidence="3 8" id="KW-1134">Transmembrane beta strand</keyword>
<evidence type="ECO:0000256" key="11">
    <source>
        <dbReference type="SAM" id="Phobius"/>
    </source>
</evidence>
<evidence type="ECO:0000256" key="9">
    <source>
        <dbReference type="RuleBase" id="RU003357"/>
    </source>
</evidence>
<dbReference type="PANTHER" id="PTHR47234">
    <property type="match status" value="1"/>
</dbReference>
<dbReference type="EMBL" id="VKKU01000001">
    <property type="protein sequence ID" value="TSB04684.1"/>
    <property type="molecule type" value="Genomic_DNA"/>
</dbReference>
<dbReference type="Pfam" id="PF07715">
    <property type="entry name" value="Plug"/>
    <property type="match status" value="1"/>
</dbReference>
<keyword evidence="11" id="KW-1133">Transmembrane helix</keyword>
<evidence type="ECO:0000256" key="2">
    <source>
        <dbReference type="ARBA" id="ARBA00022448"/>
    </source>
</evidence>
<comment type="caution">
    <text evidence="14">The sequence shown here is derived from an EMBL/GenBank/DDBJ whole genome shotgun (WGS) entry which is preliminary data.</text>
</comment>
<feature type="transmembrane region" description="Helical" evidence="11">
    <location>
        <begin position="46"/>
        <end position="65"/>
    </location>
</feature>
<dbReference type="InterPro" id="IPR036942">
    <property type="entry name" value="Beta-barrel_TonB_sf"/>
</dbReference>
<feature type="domain" description="TonB-dependent receptor plug" evidence="13">
    <location>
        <begin position="104"/>
        <end position="217"/>
    </location>
</feature>
<keyword evidence="7 8" id="KW-0998">Cell outer membrane</keyword>
<dbReference type="InterPro" id="IPR039426">
    <property type="entry name" value="TonB-dep_rcpt-like"/>
</dbReference>
<evidence type="ECO:0000313" key="14">
    <source>
        <dbReference type="EMBL" id="TSB04684.1"/>
    </source>
</evidence>
<organism evidence="14 15">
    <name type="scientific">Sphingorhabdus contaminans</name>
    <dbReference type="NCBI Taxonomy" id="1343899"/>
    <lineage>
        <taxon>Bacteria</taxon>
        <taxon>Pseudomonadati</taxon>
        <taxon>Pseudomonadota</taxon>
        <taxon>Alphaproteobacteria</taxon>
        <taxon>Sphingomonadales</taxon>
        <taxon>Sphingomonadaceae</taxon>
        <taxon>Sphingorhabdus</taxon>
    </lineage>
</organism>
<name>A0A553WJ78_9SPHN</name>
<evidence type="ECO:0000256" key="4">
    <source>
        <dbReference type="ARBA" id="ARBA00022692"/>
    </source>
</evidence>
<dbReference type="OrthoDB" id="7051241at2"/>
<evidence type="ECO:0000313" key="15">
    <source>
        <dbReference type="Proteomes" id="UP000320160"/>
    </source>
</evidence>
<dbReference type="InterPro" id="IPR037066">
    <property type="entry name" value="Plug_dom_sf"/>
</dbReference>
<evidence type="ECO:0000256" key="7">
    <source>
        <dbReference type="ARBA" id="ARBA00023237"/>
    </source>
</evidence>
<comment type="similarity">
    <text evidence="8 9">Belongs to the TonB-dependent receptor family.</text>
</comment>
<dbReference type="Gene3D" id="2.170.130.10">
    <property type="entry name" value="TonB-dependent receptor, plug domain"/>
    <property type="match status" value="1"/>
</dbReference>
<dbReference type="PROSITE" id="PS52016">
    <property type="entry name" value="TONB_DEPENDENT_REC_3"/>
    <property type="match status" value="1"/>
</dbReference>
<dbReference type="Gene3D" id="2.40.170.20">
    <property type="entry name" value="TonB-dependent receptor, beta-barrel domain"/>
    <property type="match status" value="1"/>
</dbReference>
<gene>
    <name evidence="14" type="ORF">FOM92_04515</name>
</gene>
<reference evidence="14 15" key="1">
    <citation type="submission" date="2019-07" db="EMBL/GenBank/DDBJ databases">
        <authorList>
            <person name="Park M."/>
        </authorList>
    </citation>
    <scope>NUCLEOTIDE SEQUENCE [LARGE SCALE GENOMIC DNA]</scope>
    <source>
        <strain evidence="14 15">KCTC32445</strain>
    </source>
</reference>
<evidence type="ECO:0000256" key="6">
    <source>
        <dbReference type="ARBA" id="ARBA00023136"/>
    </source>
</evidence>
<feature type="compositionally biased region" description="Acidic residues" evidence="10">
    <location>
        <begin position="69"/>
        <end position="86"/>
    </location>
</feature>
<dbReference type="GO" id="GO:0009279">
    <property type="term" value="C:cell outer membrane"/>
    <property type="evidence" value="ECO:0007669"/>
    <property type="project" value="UniProtKB-SubCell"/>
</dbReference>
<dbReference type="AlphaFoldDB" id="A0A553WJ78"/>
<evidence type="ECO:0000256" key="3">
    <source>
        <dbReference type="ARBA" id="ARBA00022452"/>
    </source>
</evidence>
<feature type="region of interest" description="Disordered" evidence="10">
    <location>
        <begin position="68"/>
        <end position="95"/>
    </location>
</feature>
<proteinExistence type="inferred from homology"/>
<keyword evidence="14" id="KW-0675">Receptor</keyword>
<sequence>MRQQITKNEKYTPLPLAHRKDVRLTGALILNEQTSWGAIYMKKSRLMIAGSAISLALFAAMPSFAQDSQSEEAAAEESDDEAEEEGPSQPILVTGSRIARPTLQSAVPLTSVTVEDLTGTGEVSLGDALNDLPSLRSTFSSGNSSRFIGTAGLSLLDLRGLGTDRTLVLVNGRRHVTSTPGDNGFDVNTIPTDLVDRIDIVTGGNSAIYGSDAVAGVVNFIMKRDYDGIVARAQGGISSRGDRGTYFASILAGENFADGRGNVAVSAEYTRQQPLYFRDRDGLTGAASGRCQFQLTDAQGAAGGEVGFSATDGIPDNSFLCGIRNATISDGGTVGSLTGGRFLRFDDAGNLFIDTPTQNFASVGSGNQQGGFGSTLRNTGSLLAAVDRYAFNVLAHYDVSDAFKPFIEAKYVRTDVSGEGQPSFFTSVPGTLGGNALRCSNPFLSAQNRNLLVNGDTSLTSAGTACAQKVFNAAGQPIAFVLDASGNRVFNPNAVLPLARFNIDLGGRRFEGTRETYRVVGGVEGNFNEDWKYELAINYGRFKAKGFNTNNLVLFTQDGSDFDGFNQAVQAVLAPASFTGTNFVLNSAGQRVICAMNAVTNVNPACVPINVFGQGNADPRALDFINTEGRTDEFASQFVASAFVGGDLSQIFELPGGPVAFAIGAEYRKEKASVDYDDLTSSGATFLNALQDFRPPALTVKEVYGELQIPLLKDMPFAKELSVNLAGRISDYNTATGTVYAYNIQGVYAPIEDVRFRAAYATSVRAPTQGDLFSTASENFAFIGDPCDLPAPGSIAATNCAAAGIPTTANAALVAACASTAFPVALGAPFINCTARTASTGFLSGGNPTLVEERGKSLTLGVVIEPSFVPGLSLTVDYYRIKVEDLIAALGAQQIINLCYTNVTGINNPFCATVQRDPATGLFVEPAVISGGVNFAAQKTKGIDFDLAYRKTFDNGDRLAARLIATKVLSLNNFTDPTNPANPNRQLSELGDPEWSASFSLSYDFGDFDILYAARYIGKQTIGTFEAQNNYYGQCPLAVGPFRGQTGINGGTCDPVLGNIVLLAPQNADQFPQIYYPDVLYHDIRLGFDVGNDFRFYAGVNNLLDKQPPLGLLGTAGGDPFDSFGRNFFFGLEANF</sequence>
<dbReference type="InterPro" id="IPR000531">
    <property type="entry name" value="Beta-barrel_TonB"/>
</dbReference>
<keyword evidence="15" id="KW-1185">Reference proteome</keyword>
<evidence type="ECO:0000259" key="12">
    <source>
        <dbReference type="Pfam" id="PF00593"/>
    </source>
</evidence>
<dbReference type="SUPFAM" id="SSF56935">
    <property type="entry name" value="Porins"/>
    <property type="match status" value="1"/>
</dbReference>
<dbReference type="Pfam" id="PF00593">
    <property type="entry name" value="TonB_dep_Rec_b-barrel"/>
    <property type="match status" value="1"/>
</dbReference>
<protein>
    <submittedName>
        <fullName evidence="14">TonB-dependent receptor</fullName>
    </submittedName>
</protein>
<keyword evidence="5 9" id="KW-0798">TonB box</keyword>
<keyword evidence="4 8" id="KW-0812">Transmembrane</keyword>
<keyword evidence="2 8" id="KW-0813">Transport</keyword>
<dbReference type="InterPro" id="IPR012910">
    <property type="entry name" value="Plug_dom"/>
</dbReference>
<evidence type="ECO:0000256" key="8">
    <source>
        <dbReference type="PROSITE-ProRule" id="PRU01360"/>
    </source>
</evidence>
<dbReference type="PANTHER" id="PTHR47234:SF2">
    <property type="entry name" value="TONB-DEPENDENT RECEPTOR"/>
    <property type="match status" value="1"/>
</dbReference>
<comment type="subcellular location">
    <subcellularLocation>
        <location evidence="1 8">Cell outer membrane</location>
        <topology evidence="1 8">Multi-pass membrane protein</topology>
    </subcellularLocation>
</comment>
<evidence type="ECO:0000256" key="5">
    <source>
        <dbReference type="ARBA" id="ARBA00023077"/>
    </source>
</evidence>
<evidence type="ECO:0000256" key="1">
    <source>
        <dbReference type="ARBA" id="ARBA00004571"/>
    </source>
</evidence>
<dbReference type="Proteomes" id="UP000320160">
    <property type="component" value="Unassembled WGS sequence"/>
</dbReference>
<accession>A0A553WJ78</accession>
<evidence type="ECO:0000256" key="10">
    <source>
        <dbReference type="SAM" id="MobiDB-lite"/>
    </source>
</evidence>
<feature type="domain" description="TonB-dependent receptor-like beta-barrel" evidence="12">
    <location>
        <begin position="513"/>
        <end position="1103"/>
    </location>
</feature>